<dbReference type="Pfam" id="PF01593">
    <property type="entry name" value="Amino_oxidase"/>
    <property type="match status" value="1"/>
</dbReference>
<reference evidence="2 3" key="1">
    <citation type="submission" date="2016-10" db="EMBL/GenBank/DDBJ databases">
        <authorList>
            <person name="de Groot N.N."/>
        </authorList>
    </citation>
    <scope>NUCLEOTIDE SEQUENCE [LARGE SCALE GENOMIC DNA]</scope>
    <source>
        <strain evidence="2 3">CGMCC 4.2022</strain>
    </source>
</reference>
<name>A0A1H0PYD3_9ACTN</name>
<dbReference type="PROSITE" id="PS51318">
    <property type="entry name" value="TAT"/>
    <property type="match status" value="1"/>
</dbReference>
<sequence>MAEPQRGTGTSRRGFLRAVGVTGGAGAMFATMGALGLAPTAAYAAEKEAPFTAPRRGDFTLQGRGGKPAKVVVIGGGVAGLTSAYELGKAGYDCTVLEARDRVGGRNFTVRGGDAVTDLNGVTQKVTFSRDQYMNCGPARLAQWMVTLDYCRELGVPVEVFTNTNASALIYNESTGMKAPVAYRTAKADVYGYVSELLAKATNAGALDAELTADDKERLLTFLSSYGSLGSGYQYTGTEHRGFSVDPGAAGTPGTELGDVPSLSAVFASNVGRTFSFEFGYDQAMLMFQPVGGMDAIPMAFAKAIGPHKILTGAAVTDVRNTSDGVEVTYTRNGTTKVLHADYCIATLAPWILARTPHNLGSAVQTALQAVRPSQASKIGLEYKSRWWETDFKIMGGITETDMDLDHIWYPSYGHLGERGTIIGYYNTGAHSDTYSALAPAQRLERAIAQGVKIHGDKYRSELAAWYSHQWKLAPHIEAAWHSVPGGPDAPAFAPLNQAQGNVYFAGDYLSYLDAWQAGAISSARKVVTELHQRVLTS</sequence>
<dbReference type="EMBL" id="FNIE01000017">
    <property type="protein sequence ID" value="SDP10142.1"/>
    <property type="molecule type" value="Genomic_DNA"/>
</dbReference>
<dbReference type="RefSeq" id="WP_093787669.1">
    <property type="nucleotide sequence ID" value="NZ_FNIE01000017.1"/>
</dbReference>
<dbReference type="GO" id="GO:0001716">
    <property type="term" value="F:L-amino-acid oxidase activity"/>
    <property type="evidence" value="ECO:0007669"/>
    <property type="project" value="TreeGrafter"/>
</dbReference>
<feature type="domain" description="Amine oxidase" evidence="1">
    <location>
        <begin position="78"/>
        <end position="531"/>
    </location>
</feature>
<dbReference type="PANTHER" id="PTHR10742">
    <property type="entry name" value="FLAVIN MONOAMINE OXIDASE"/>
    <property type="match status" value="1"/>
</dbReference>
<accession>A0A1H0PYD3</accession>
<dbReference type="STRING" id="310781.SAMN05216259_11759"/>
<keyword evidence="3" id="KW-1185">Reference proteome</keyword>
<evidence type="ECO:0000313" key="2">
    <source>
        <dbReference type="EMBL" id="SDP10142.1"/>
    </source>
</evidence>
<dbReference type="OrthoDB" id="337830at2"/>
<dbReference type="SUPFAM" id="SSF54373">
    <property type="entry name" value="FAD-linked reductases, C-terminal domain"/>
    <property type="match status" value="1"/>
</dbReference>
<dbReference type="Gene3D" id="3.90.660.10">
    <property type="match status" value="1"/>
</dbReference>
<dbReference type="Proteomes" id="UP000199341">
    <property type="component" value="Unassembled WGS sequence"/>
</dbReference>
<dbReference type="PANTHER" id="PTHR10742:SF342">
    <property type="entry name" value="AMINE OXIDASE"/>
    <property type="match status" value="1"/>
</dbReference>
<evidence type="ECO:0000259" key="1">
    <source>
        <dbReference type="Pfam" id="PF01593"/>
    </source>
</evidence>
<dbReference type="InterPro" id="IPR050281">
    <property type="entry name" value="Flavin_monoamine_oxidase"/>
</dbReference>
<organism evidence="2 3">
    <name type="scientific">Actinacidiphila guanduensis</name>
    <dbReference type="NCBI Taxonomy" id="310781"/>
    <lineage>
        <taxon>Bacteria</taxon>
        <taxon>Bacillati</taxon>
        <taxon>Actinomycetota</taxon>
        <taxon>Actinomycetes</taxon>
        <taxon>Kitasatosporales</taxon>
        <taxon>Streptomycetaceae</taxon>
        <taxon>Actinacidiphila</taxon>
    </lineage>
</organism>
<protein>
    <submittedName>
        <fullName evidence="2">Monoamine oxidase</fullName>
    </submittedName>
</protein>
<dbReference type="Gene3D" id="3.50.50.60">
    <property type="entry name" value="FAD/NAD(P)-binding domain"/>
    <property type="match status" value="1"/>
</dbReference>
<dbReference type="GO" id="GO:0009063">
    <property type="term" value="P:amino acid catabolic process"/>
    <property type="evidence" value="ECO:0007669"/>
    <property type="project" value="TreeGrafter"/>
</dbReference>
<dbReference type="Gene3D" id="1.20.1440.240">
    <property type="match status" value="1"/>
</dbReference>
<dbReference type="InterPro" id="IPR036188">
    <property type="entry name" value="FAD/NAD-bd_sf"/>
</dbReference>
<dbReference type="InterPro" id="IPR006311">
    <property type="entry name" value="TAT_signal"/>
</dbReference>
<dbReference type="InterPro" id="IPR002937">
    <property type="entry name" value="Amino_oxidase"/>
</dbReference>
<dbReference type="AlphaFoldDB" id="A0A1H0PYD3"/>
<dbReference type="SUPFAM" id="SSF51905">
    <property type="entry name" value="FAD/NAD(P)-binding domain"/>
    <property type="match status" value="1"/>
</dbReference>
<gene>
    <name evidence="2" type="ORF">SAMN05216259_11759</name>
</gene>
<evidence type="ECO:0000313" key="3">
    <source>
        <dbReference type="Proteomes" id="UP000199341"/>
    </source>
</evidence>
<proteinExistence type="predicted"/>